<evidence type="ECO:0000313" key="2">
    <source>
        <dbReference type="Proteomes" id="UP000008084"/>
    </source>
</evidence>
<dbReference type="PATRIC" id="fig|930944.6.peg.3772"/>
<evidence type="ECO:0000313" key="1">
    <source>
        <dbReference type="EMBL" id="CBY28739.1"/>
    </source>
</evidence>
<proteinExistence type="predicted"/>
<sequence>MTAHSDDNDNQYHIPLYKNLHHEVAVRKLAIWLAQSH</sequence>
<dbReference type="EMBL" id="FR729477">
    <property type="protein sequence ID" value="CBY28739.1"/>
    <property type="molecule type" value="Genomic_DNA"/>
</dbReference>
<protein>
    <submittedName>
        <fullName evidence="1">Uncharacterized protein</fullName>
    </submittedName>
</protein>
<name>A0A0H3NUR5_YERE1</name>
<reference evidence="1 2" key="1">
    <citation type="journal article" date="2011" name="J. Bacteriol.">
        <title>Complete genome sequence of Yersinia enterocolitica subsp. palearctica serogroup O:3.</title>
        <authorList>
            <person name="Batzilla J."/>
            <person name="Hoper D."/>
            <person name="Antonenka U."/>
            <person name="Heesemann J."/>
            <person name="Rakin A."/>
        </authorList>
    </citation>
    <scope>NUCLEOTIDE SEQUENCE [LARGE SCALE GENOMIC DNA]</scope>
    <source>
        <strain evidence="2">DSM 13030 / CIP 106945 / Y11</strain>
    </source>
</reference>
<organism evidence="1 2">
    <name type="scientific">Yersinia enterocolitica subsp. palearctica serotype O:3 (strain DSM 13030 / CIP 106945 / Y11)</name>
    <dbReference type="NCBI Taxonomy" id="930944"/>
    <lineage>
        <taxon>Bacteria</taxon>
        <taxon>Pseudomonadati</taxon>
        <taxon>Pseudomonadota</taxon>
        <taxon>Gammaproteobacteria</taxon>
        <taxon>Enterobacterales</taxon>
        <taxon>Yersiniaceae</taxon>
        <taxon>Yersinia</taxon>
    </lineage>
</organism>
<dbReference type="Proteomes" id="UP000008084">
    <property type="component" value="Chromosome"/>
</dbReference>
<accession>A0A0H3NUR5</accession>
<gene>
    <name evidence="1" type="ordered locus">Y11_37911</name>
</gene>
<dbReference type="HOGENOM" id="CLU_3350595_0_0_6"/>
<dbReference type="KEGG" id="yey:Y11_37911"/>
<dbReference type="AlphaFoldDB" id="A0A0H3NUR5"/>